<name>A0ACC2JWZ0_9PEZI</name>
<evidence type="ECO:0000313" key="1">
    <source>
        <dbReference type="EMBL" id="KAJ8131787.1"/>
    </source>
</evidence>
<accession>A0ACC2JWZ0</accession>
<comment type="caution">
    <text evidence="1">The sequence shown here is derived from an EMBL/GenBank/DDBJ whole genome shotgun (WGS) entry which is preliminary data.</text>
</comment>
<keyword evidence="2" id="KW-1185">Reference proteome</keyword>
<organism evidence="1 2">
    <name type="scientific">Lasiodiplodia mahajangana</name>
    <dbReference type="NCBI Taxonomy" id="1108764"/>
    <lineage>
        <taxon>Eukaryota</taxon>
        <taxon>Fungi</taxon>
        <taxon>Dikarya</taxon>
        <taxon>Ascomycota</taxon>
        <taxon>Pezizomycotina</taxon>
        <taxon>Dothideomycetes</taxon>
        <taxon>Dothideomycetes incertae sedis</taxon>
        <taxon>Botryosphaeriales</taxon>
        <taxon>Botryosphaeriaceae</taxon>
        <taxon>Lasiodiplodia</taxon>
    </lineage>
</organism>
<gene>
    <name evidence="1" type="ORF">O1611_g1837</name>
</gene>
<dbReference type="EMBL" id="JAPUUL010000228">
    <property type="protein sequence ID" value="KAJ8131787.1"/>
    <property type="molecule type" value="Genomic_DNA"/>
</dbReference>
<reference evidence="1" key="1">
    <citation type="submission" date="2022-12" db="EMBL/GenBank/DDBJ databases">
        <title>Genome Sequence of Lasiodiplodia mahajangana.</title>
        <authorList>
            <person name="Buettner E."/>
        </authorList>
    </citation>
    <scope>NUCLEOTIDE SEQUENCE</scope>
    <source>
        <strain evidence="1">VT137</strain>
    </source>
</reference>
<sequence length="416" mass="44810">MASNVKPTIIPVAGAFHIPQSHQKLTDAVESYGYEVHVPRLPTYNEAQLPSADLASDTELIRSHVESLVRVGRTVVAIGYSYGGQVVSNALCGLGTETRASERLTGGISKLSYMVGYALDKGKSTFDKFKEFADAANVPLLFDIAEDGSMLDVSILRPEQGSMVKTLQQTGREAETASVQSGHCPHFSTAQAVADAMLLEDSVDIDVVYLLDGGYAVVTRTGYSGSYLTLQSHLLEEAMGASDEQDTNASDVSGDSSTAYTPTHTTAHDGSPGCHSSTVHDNFSPCAPASGKTYIIRHRNSGKVVALKRGCLGLEDDSDPEISCRWDCMQTLGWFGFRDTASDNFLGRDGNFAFRASAKLHLAWEWFVVAAQGNEGCHLQSPHWLSLRWVGIGNDGRTLVDVTSSGEAALWEFVEV</sequence>
<dbReference type="Proteomes" id="UP001153332">
    <property type="component" value="Unassembled WGS sequence"/>
</dbReference>
<protein>
    <submittedName>
        <fullName evidence="1">Uncharacterized protein</fullName>
    </submittedName>
</protein>
<evidence type="ECO:0000313" key="2">
    <source>
        <dbReference type="Proteomes" id="UP001153332"/>
    </source>
</evidence>
<proteinExistence type="predicted"/>